<accession>A0A1G1Z0G2</accession>
<name>A0A1G1Z0G2_9BACT</name>
<reference evidence="1 2" key="1">
    <citation type="journal article" date="2016" name="Nat. Commun.">
        <title>Thousands of microbial genomes shed light on interconnected biogeochemical processes in an aquifer system.</title>
        <authorList>
            <person name="Anantharaman K."/>
            <person name="Brown C.T."/>
            <person name="Hug L.A."/>
            <person name="Sharon I."/>
            <person name="Castelle C.J."/>
            <person name="Probst A.J."/>
            <person name="Thomas B.C."/>
            <person name="Singh A."/>
            <person name="Wilkins M.J."/>
            <person name="Karaoz U."/>
            <person name="Brodie E.L."/>
            <person name="Williams K.H."/>
            <person name="Hubbard S.S."/>
            <person name="Banfield J.F."/>
        </authorList>
    </citation>
    <scope>NUCLEOTIDE SEQUENCE [LARGE SCALE GENOMIC DNA]</scope>
</reference>
<proteinExistence type="predicted"/>
<sequence>MTNLDEIKTEFEKENFYKIRHQSVAHKNKQLNDPAGATDLYLKDDYIEKLGVIVKKLRLCSYFWFDYELRNPNDKIICDLEILVNSLKN</sequence>
<comment type="caution">
    <text evidence="1">The sequence shown here is derived from an EMBL/GenBank/DDBJ whole genome shotgun (WGS) entry which is preliminary data.</text>
</comment>
<evidence type="ECO:0000313" key="1">
    <source>
        <dbReference type="EMBL" id="OGY58118.1"/>
    </source>
</evidence>
<evidence type="ECO:0000313" key="2">
    <source>
        <dbReference type="Proteomes" id="UP000177408"/>
    </source>
</evidence>
<gene>
    <name evidence="1" type="ORF">A3H67_03390</name>
</gene>
<dbReference type="AlphaFoldDB" id="A0A1G1Z0G2"/>
<dbReference type="Proteomes" id="UP000177408">
    <property type="component" value="Unassembled WGS sequence"/>
</dbReference>
<dbReference type="EMBL" id="MHIR01000006">
    <property type="protein sequence ID" value="OGY58118.1"/>
    <property type="molecule type" value="Genomic_DNA"/>
</dbReference>
<organism evidence="1 2">
    <name type="scientific">Candidatus Buchananbacteria bacterium RIFCSPLOWO2_02_FULL_46_11b</name>
    <dbReference type="NCBI Taxonomy" id="1797548"/>
    <lineage>
        <taxon>Bacteria</taxon>
        <taxon>Candidatus Buchananiibacteriota</taxon>
    </lineage>
</organism>
<protein>
    <submittedName>
        <fullName evidence="1">Uncharacterized protein</fullName>
    </submittedName>
</protein>